<keyword evidence="6" id="KW-1003">Cell membrane</keyword>
<keyword evidence="1 6" id="KW-0812">Transmembrane</keyword>
<evidence type="ECO:0000256" key="1">
    <source>
        <dbReference type="ARBA" id="ARBA00022692"/>
    </source>
</evidence>
<evidence type="ECO:0000256" key="5">
    <source>
        <dbReference type="ARBA" id="ARBA00023210"/>
    </source>
</evidence>
<name>A0A1E7XDC2_9LACO</name>
<keyword evidence="4 6" id="KW-0472">Membrane</keyword>
<keyword evidence="2 6" id="KW-1133">Transmembrane helix</keyword>
<feature type="topological domain" description="Extracellular" evidence="6">
    <location>
        <begin position="1"/>
        <end position="3"/>
    </location>
</feature>
<sequence>MLTLLIGIIVVVGAGYLGFVFYQRRTIKMATDVYENKRDLNKIPLDDEFALAKKMNLTGESHKKYDQLYNKYQHYKNQMLPNIDEGIAAVKEDGKGINFLKTRSDWESANKAISDADSTLKEIQAGLAQLYDLNKQHKLAVEELEKKYKRLREDILNKNQSFGPSIDNLEKMLSDIEGTFDEFTQLTKSGDPNSAEDVLNDLNSSTDKMESYMNRIPKLYQMISKEFVDQVNEIEAGYKELKDKQYNFPNDKFTDDIKGIRDQLKVNTNKLKTLDVDSVEKATKDIADRIDKLYDAIDKEFKARPEVEKDTKVIGEYIEHVRQQNSDLQLRLEALNKSYILNHKEIENNHQYDQQISTIEKKYQDAVDAMQNGTAVFSTINSDQKQMMKDLGQIESEQKDLFQSTVKIPQQEQAARNALSKFDLEMRNKKRRIDNHNLPGLSDDYQEAFTGVIREINHLDDAMNQPKIDVDDISKQLIIIQSDMDTLEEKTDQLIDDATLAEQTIQYANRFIGSDSEIAAASKTAQMYFDQKYDYEQSLNIISKALEKQSSGMFDKIKDDYFSAKKRFKSGKAKEDKQ</sequence>
<comment type="function">
    <text evidence="6">Negative regulator of FtsZ ring formation; modulates the frequency and position of FtsZ ring formation. Inhibits FtsZ ring formation at polar sites. Interacts either with FtsZ or with one of its binding partners to promote depolymerization.</text>
</comment>
<dbReference type="EMBL" id="MIQE01000011">
    <property type="protein sequence ID" value="OFA11120.1"/>
    <property type="molecule type" value="Genomic_DNA"/>
</dbReference>
<feature type="coiled-coil region" evidence="6">
    <location>
        <begin position="127"/>
        <end position="161"/>
    </location>
</feature>
<keyword evidence="6" id="KW-0131">Cell cycle</keyword>
<dbReference type="RefSeq" id="WP_070367754.1">
    <property type="nucleotide sequence ID" value="NZ_JAZHVW010000004.1"/>
</dbReference>
<evidence type="ECO:0000256" key="3">
    <source>
        <dbReference type="ARBA" id="ARBA00023054"/>
    </source>
</evidence>
<dbReference type="GO" id="GO:0005886">
    <property type="term" value="C:plasma membrane"/>
    <property type="evidence" value="ECO:0007669"/>
    <property type="project" value="UniProtKB-SubCell"/>
</dbReference>
<evidence type="ECO:0000256" key="4">
    <source>
        <dbReference type="ARBA" id="ARBA00023136"/>
    </source>
</evidence>
<dbReference type="GO" id="GO:0000921">
    <property type="term" value="P:septin ring assembly"/>
    <property type="evidence" value="ECO:0007669"/>
    <property type="project" value="InterPro"/>
</dbReference>
<proteinExistence type="inferred from homology"/>
<accession>A0A1E7XDC2</accession>
<evidence type="ECO:0000313" key="9">
    <source>
        <dbReference type="Proteomes" id="UP000177010"/>
    </source>
</evidence>
<reference evidence="8 9" key="1">
    <citation type="submission" date="2016-09" db="EMBL/GenBank/DDBJ databases">
        <title>Genome Sequence of Lactobacillus sunkii Strain CG01.</title>
        <authorList>
            <person name="Poehlein A."/>
            <person name="Gabris C."/>
            <person name="Bengelsdorf F.R."/>
            <person name="Duerre P."/>
            <person name="Daniel R."/>
        </authorList>
    </citation>
    <scope>NUCLEOTIDE SEQUENCE [LARGE SCALE GENOMIC DNA]</scope>
    <source>
        <strain evidence="8 9">CG_D</strain>
    </source>
</reference>
<keyword evidence="3 6" id="KW-0175">Coiled coil</keyword>
<dbReference type="GO" id="GO:0000917">
    <property type="term" value="P:division septum assembly"/>
    <property type="evidence" value="ECO:0007669"/>
    <property type="project" value="UniProtKB-KW"/>
</dbReference>
<keyword evidence="5 6" id="KW-0717">Septation</keyword>
<gene>
    <name evidence="6 8" type="primary">ezrA</name>
    <name evidence="8" type="ORF">LASUN_11920</name>
</gene>
<dbReference type="HAMAP" id="MF_00728">
    <property type="entry name" value="EzrA"/>
    <property type="match status" value="1"/>
</dbReference>
<keyword evidence="6" id="KW-0132">Cell division</keyword>
<dbReference type="GO" id="GO:0005940">
    <property type="term" value="C:septin ring"/>
    <property type="evidence" value="ECO:0007669"/>
    <property type="project" value="InterPro"/>
</dbReference>
<dbReference type="InterPro" id="IPR010379">
    <property type="entry name" value="EzrA"/>
</dbReference>
<dbReference type="NCBIfam" id="NF003409">
    <property type="entry name" value="PRK04778.1-3"/>
    <property type="match status" value="1"/>
</dbReference>
<feature type="topological domain" description="Cytoplasmic" evidence="6">
    <location>
        <begin position="23"/>
        <end position="578"/>
    </location>
</feature>
<evidence type="ECO:0000256" key="2">
    <source>
        <dbReference type="ARBA" id="ARBA00022989"/>
    </source>
</evidence>
<evidence type="ECO:0000256" key="7">
    <source>
        <dbReference type="SAM" id="Phobius"/>
    </source>
</evidence>
<evidence type="ECO:0000256" key="6">
    <source>
        <dbReference type="HAMAP-Rule" id="MF_00728"/>
    </source>
</evidence>
<comment type="similarity">
    <text evidence="6">Belongs to the EzrA family.</text>
</comment>
<feature type="coiled-coil region" evidence="6">
    <location>
        <begin position="470"/>
        <end position="504"/>
    </location>
</feature>
<organism evidence="8 9">
    <name type="scientific">Lentilactobacillus sunkii</name>
    <dbReference type="NCBI Taxonomy" id="481719"/>
    <lineage>
        <taxon>Bacteria</taxon>
        <taxon>Bacillati</taxon>
        <taxon>Bacillota</taxon>
        <taxon>Bacilli</taxon>
        <taxon>Lactobacillales</taxon>
        <taxon>Lactobacillaceae</taxon>
        <taxon>Lentilactobacillus</taxon>
    </lineage>
</organism>
<comment type="caution">
    <text evidence="8">The sequence shown here is derived from an EMBL/GenBank/DDBJ whole genome shotgun (WGS) entry which is preliminary data.</text>
</comment>
<protein>
    <recommendedName>
        <fullName evidence="6">Septation ring formation regulator EzrA</fullName>
    </recommendedName>
</protein>
<feature type="transmembrane region" description="Helical" evidence="7">
    <location>
        <begin position="6"/>
        <end position="22"/>
    </location>
</feature>
<evidence type="ECO:0000313" key="8">
    <source>
        <dbReference type="EMBL" id="OFA11120.1"/>
    </source>
</evidence>
<dbReference type="STRING" id="481719.LASUN_11920"/>
<comment type="subcellular location">
    <subcellularLocation>
        <location evidence="6">Cell membrane</location>
        <topology evidence="6">Single-pass membrane protein</topology>
    </subcellularLocation>
    <text evidence="6">Colocalized with FtsZ to the nascent septal site.</text>
</comment>
<dbReference type="AlphaFoldDB" id="A0A1E7XDC2"/>
<dbReference type="Proteomes" id="UP000177010">
    <property type="component" value="Unassembled WGS sequence"/>
</dbReference>
<dbReference type="Pfam" id="PF06160">
    <property type="entry name" value="EzrA"/>
    <property type="match status" value="1"/>
</dbReference>